<feature type="transmembrane region" description="Helical" evidence="5">
    <location>
        <begin position="107"/>
        <end position="124"/>
    </location>
</feature>
<evidence type="ECO:0000259" key="6">
    <source>
        <dbReference type="Pfam" id="PF04893"/>
    </source>
</evidence>
<comment type="subcellular location">
    <subcellularLocation>
        <location evidence="1">Membrane</location>
        <topology evidence="1">Multi-pass membrane protein</topology>
    </subcellularLocation>
</comment>
<protein>
    <recommendedName>
        <fullName evidence="6">Yip1 domain-containing protein</fullName>
    </recommendedName>
</protein>
<comment type="caution">
    <text evidence="7">The sequence shown here is derived from an EMBL/GenBank/DDBJ whole genome shotgun (WGS) entry which is preliminary data.</text>
</comment>
<dbReference type="Pfam" id="PF04893">
    <property type="entry name" value="Yip1"/>
    <property type="match status" value="1"/>
</dbReference>
<evidence type="ECO:0000256" key="5">
    <source>
        <dbReference type="SAM" id="Phobius"/>
    </source>
</evidence>
<feature type="transmembrane region" description="Helical" evidence="5">
    <location>
        <begin position="157"/>
        <end position="178"/>
    </location>
</feature>
<feature type="domain" description="Yip1" evidence="6">
    <location>
        <begin position="13"/>
        <end position="172"/>
    </location>
</feature>
<feature type="transmembrane region" description="Helical" evidence="5">
    <location>
        <begin position="37"/>
        <end position="57"/>
    </location>
</feature>
<reference evidence="7" key="1">
    <citation type="submission" date="2019-08" db="EMBL/GenBank/DDBJ databases">
        <authorList>
            <person name="Kucharzyk K."/>
            <person name="Murdoch R.W."/>
            <person name="Higgins S."/>
            <person name="Loffler F."/>
        </authorList>
    </citation>
    <scope>NUCLEOTIDE SEQUENCE</scope>
</reference>
<keyword evidence="4 5" id="KW-0472">Membrane</keyword>
<dbReference type="AlphaFoldDB" id="A0A644YYJ8"/>
<dbReference type="EMBL" id="VSSQ01006729">
    <property type="protein sequence ID" value="MPM33680.1"/>
    <property type="molecule type" value="Genomic_DNA"/>
</dbReference>
<proteinExistence type="predicted"/>
<keyword evidence="3 5" id="KW-1133">Transmembrane helix</keyword>
<accession>A0A644YYJ8</accession>
<evidence type="ECO:0000256" key="3">
    <source>
        <dbReference type="ARBA" id="ARBA00022989"/>
    </source>
</evidence>
<organism evidence="7">
    <name type="scientific">bioreactor metagenome</name>
    <dbReference type="NCBI Taxonomy" id="1076179"/>
    <lineage>
        <taxon>unclassified sequences</taxon>
        <taxon>metagenomes</taxon>
        <taxon>ecological metagenomes</taxon>
    </lineage>
</organism>
<dbReference type="InterPro" id="IPR006977">
    <property type="entry name" value="Yip1_dom"/>
</dbReference>
<feature type="transmembrane region" description="Helical" evidence="5">
    <location>
        <begin position="129"/>
        <end position="145"/>
    </location>
</feature>
<name>A0A644YYJ8_9ZZZZ</name>
<sequence length="189" mass="21059">MVKNILQTIYYFVASPRKGWRRISDKGVDQQGFINNFLFPVFGFTAITAFIGGMWIVENGGIHWALKQAIVVVSALFGGFYLVSYALNELFPKFGSGKNLNAAQPFVGYSSVVVYVLFLTMPLLPELRFLWFAAIYTLYIVYAGAGEFLHVVENKKLSFTVIASLLIVLVPISIKALLELLIKVTVSMS</sequence>
<feature type="transmembrane region" description="Helical" evidence="5">
    <location>
        <begin position="69"/>
        <end position="87"/>
    </location>
</feature>
<keyword evidence="2 5" id="KW-0812">Transmembrane</keyword>
<evidence type="ECO:0000256" key="1">
    <source>
        <dbReference type="ARBA" id="ARBA00004141"/>
    </source>
</evidence>
<evidence type="ECO:0000256" key="4">
    <source>
        <dbReference type="ARBA" id="ARBA00023136"/>
    </source>
</evidence>
<evidence type="ECO:0000313" key="7">
    <source>
        <dbReference type="EMBL" id="MPM33680.1"/>
    </source>
</evidence>
<evidence type="ECO:0000256" key="2">
    <source>
        <dbReference type="ARBA" id="ARBA00022692"/>
    </source>
</evidence>
<dbReference type="GO" id="GO:0016020">
    <property type="term" value="C:membrane"/>
    <property type="evidence" value="ECO:0007669"/>
    <property type="project" value="UniProtKB-SubCell"/>
</dbReference>
<gene>
    <name evidence="7" type="ORF">SDC9_80258</name>
</gene>